<dbReference type="InterPro" id="IPR003692">
    <property type="entry name" value="Hydantoinase_B"/>
</dbReference>
<feature type="domain" description="Hydantoinase B/oxoprolinase" evidence="1">
    <location>
        <begin position="2"/>
        <end position="509"/>
    </location>
</feature>
<reference evidence="2 3" key="1">
    <citation type="submission" date="2023-08" db="EMBL/GenBank/DDBJ databases">
        <title>Whole-genome sequencing of halo(alkali)philic microorganisms from hypersaline lakes.</title>
        <authorList>
            <person name="Sorokin D.Y."/>
            <person name="Abbas B."/>
            <person name="Merkel A.Y."/>
        </authorList>
    </citation>
    <scope>NUCLEOTIDE SEQUENCE [LARGE SCALE GENOMIC DNA]</scope>
    <source>
        <strain evidence="2 3">AB-CW4</strain>
    </source>
</reference>
<name>A0ABU0W5Y9_9GAMM</name>
<evidence type="ECO:0000313" key="3">
    <source>
        <dbReference type="Proteomes" id="UP001239019"/>
    </source>
</evidence>
<evidence type="ECO:0000259" key="1">
    <source>
        <dbReference type="Pfam" id="PF02538"/>
    </source>
</evidence>
<dbReference type="Proteomes" id="UP001239019">
    <property type="component" value="Unassembled WGS sequence"/>
</dbReference>
<sequence length="513" mass="54340">MDPVSLSIFVNRINAVCEQMGAVLRRAAFSPNIRDRLDFSCALFDADGALCAQAAHIPVHLGSMAFAMGGVVRHRDWQDGDILVLNDPYLGGTHLPDVTVIMPVFLGQALAGFVANRAHHSDIGADTAGSLPLSRTLEEEGVIIPPTLLGKRGEIDSDCLAGLTRRMNRPEQVAADFSAQVAAARSGRDQLAPLLQGMGLSAWKQHLQAVNDYAERLAGQALARIPHGRYHFSDCMDDDGFGHWDLPIRLAMVVGPDGVSLDFSGSCEQVAGNINCPLSVTAAAVLYVFRCLMPEETPGTAGAFRRIVIHAPEGSLLNARAPAAVAAGNVETSQRIVDVVIGALAEAMPDRMPAASQGSMNNLAMGSRHGAGWDYYETLGGGTGGHARGRGLDGVHSHMTNTLNTPVEVIEMAWPLQVLHYGFRPASGGSGQNPGGDGIVRCYRFLETAEISLLTERRRHGPWGLSGGGEGMAGRNRLNGRDLGGKCHLRVRAGDCLTVETPGGGAWGRAGRA</sequence>
<proteinExistence type="predicted"/>
<dbReference type="RefSeq" id="WP_306727860.1">
    <property type="nucleotide sequence ID" value="NZ_JAVDDT010000003.1"/>
</dbReference>
<evidence type="ECO:0000313" key="2">
    <source>
        <dbReference type="EMBL" id="MDQ2069359.1"/>
    </source>
</evidence>
<organism evidence="2 3">
    <name type="scientific">Natronospira bacteriovora</name>
    <dbReference type="NCBI Taxonomy" id="3069753"/>
    <lineage>
        <taxon>Bacteria</taxon>
        <taxon>Pseudomonadati</taxon>
        <taxon>Pseudomonadota</taxon>
        <taxon>Gammaproteobacteria</taxon>
        <taxon>Natronospirales</taxon>
        <taxon>Natronospiraceae</taxon>
        <taxon>Natronospira</taxon>
    </lineage>
</organism>
<dbReference type="PANTHER" id="PTHR11365">
    <property type="entry name" value="5-OXOPROLINASE RELATED"/>
    <property type="match status" value="1"/>
</dbReference>
<comment type="caution">
    <text evidence="2">The sequence shown here is derived from an EMBL/GenBank/DDBJ whole genome shotgun (WGS) entry which is preliminary data.</text>
</comment>
<dbReference type="InterPro" id="IPR045079">
    <property type="entry name" value="Oxoprolinase-like"/>
</dbReference>
<gene>
    <name evidence="2" type="ORF">RBH19_05705</name>
</gene>
<protein>
    <submittedName>
        <fullName evidence="2">Hydantoinase B/oxoprolinase family protein</fullName>
    </submittedName>
</protein>
<dbReference type="EMBL" id="JAVDDT010000003">
    <property type="protein sequence ID" value="MDQ2069359.1"/>
    <property type="molecule type" value="Genomic_DNA"/>
</dbReference>
<dbReference type="PANTHER" id="PTHR11365:SF23">
    <property type="entry name" value="HYPOTHETICAL 5-OXOPROLINASE (EUROFUNG)-RELATED"/>
    <property type="match status" value="1"/>
</dbReference>
<accession>A0ABU0W5Y9</accession>
<dbReference type="Pfam" id="PF02538">
    <property type="entry name" value="Hydantoinase_B"/>
    <property type="match status" value="1"/>
</dbReference>
<keyword evidence="3" id="KW-1185">Reference proteome</keyword>